<dbReference type="STRING" id="765440.A0A0C3G4N6"/>
<dbReference type="PANTHER" id="PTHR24413">
    <property type="entry name" value="SPECKLE-TYPE POZ PROTEIN"/>
    <property type="match status" value="1"/>
</dbReference>
<dbReference type="SUPFAM" id="SSF54695">
    <property type="entry name" value="POZ domain"/>
    <property type="match status" value="1"/>
</dbReference>
<sequence>MSATTIVEETCISIHSEIKFLGITSQADKEWHTFKANFDADWTLQMSIFKPPIEGDRHMTLWIQPPRCLIQRLGKQRPIKIRAALQSLSGETYDFSSDTFIWSASHLWQGWEHFTDWGQLWLNNPQVRCDDGFRVIVDINSMPPPVPDALLFQSVSRLIQGEDIIDTKFWLFSGRSTSILGTTDANRPLPLYANSKFLASRSDYFATMFSHSSYSESVLLSFDQPPAVDHVGSYDYESDSDLECVTDADNEDENIRNIDVDGDDRDEAETDGGTVARTDDEVHQVDKEAAGENDDSGHRQKVPDCVDETNDGPTNRTTDNQPVTTNPSPSKSANESGPLDAERGKVGKVILVTDAAYVTWKAMLFYLYTDYISFAPRTRCDNERKNGVPPKPSAKSMYRLADKLGLQDLCELALNHIKCQLSEETIIDELFCPFTSQYEAVRDCELAFLFEHWNKLKTSDKLTDTIASVARGELPYATDILTAIIAH</sequence>
<reference evidence="3" key="2">
    <citation type="submission" date="2015-01" db="EMBL/GenBank/DDBJ databases">
        <title>Evolutionary Origins and Diversification of the Mycorrhizal Mutualists.</title>
        <authorList>
            <consortium name="DOE Joint Genome Institute"/>
            <consortium name="Mycorrhizal Genomics Consortium"/>
            <person name="Kohler A."/>
            <person name="Kuo A."/>
            <person name="Nagy L.G."/>
            <person name="Floudas D."/>
            <person name="Copeland A."/>
            <person name="Barry K.W."/>
            <person name="Cichocki N."/>
            <person name="Veneault-Fourrey C."/>
            <person name="LaButti K."/>
            <person name="Lindquist E.A."/>
            <person name="Lipzen A."/>
            <person name="Lundell T."/>
            <person name="Morin E."/>
            <person name="Murat C."/>
            <person name="Riley R."/>
            <person name="Ohm R."/>
            <person name="Sun H."/>
            <person name="Tunlid A."/>
            <person name="Henrissat B."/>
            <person name="Grigoriev I.V."/>
            <person name="Hibbett D.S."/>
            <person name="Martin F."/>
        </authorList>
    </citation>
    <scope>NUCLEOTIDE SEQUENCE [LARGE SCALE GENOMIC DNA]</scope>
    <source>
        <strain evidence="3">F 1598</strain>
    </source>
</reference>
<dbReference type="OrthoDB" id="6359816at2759"/>
<evidence type="ECO:0000256" key="1">
    <source>
        <dbReference type="SAM" id="MobiDB-lite"/>
    </source>
</evidence>
<feature type="compositionally biased region" description="Basic and acidic residues" evidence="1">
    <location>
        <begin position="277"/>
        <end position="304"/>
    </location>
</feature>
<evidence type="ECO:0008006" key="4">
    <source>
        <dbReference type="Google" id="ProtNLM"/>
    </source>
</evidence>
<accession>A0A0C3G4N6</accession>
<gene>
    <name evidence="2" type="ORF">PILCRDRAFT_4666</name>
</gene>
<dbReference type="HOGENOM" id="CLU_586760_0_0_1"/>
<dbReference type="Gene3D" id="3.30.710.10">
    <property type="entry name" value="Potassium Channel Kv1.1, Chain A"/>
    <property type="match status" value="1"/>
</dbReference>
<evidence type="ECO:0000313" key="3">
    <source>
        <dbReference type="Proteomes" id="UP000054166"/>
    </source>
</evidence>
<name>A0A0C3G4N6_PILCF</name>
<dbReference type="AlphaFoldDB" id="A0A0C3G4N6"/>
<dbReference type="InParanoid" id="A0A0C3G4N6"/>
<protein>
    <recommendedName>
        <fullName evidence="4">BTB domain-containing protein</fullName>
    </recommendedName>
</protein>
<dbReference type="InterPro" id="IPR011333">
    <property type="entry name" value="SKP1/BTB/POZ_sf"/>
</dbReference>
<dbReference type="Proteomes" id="UP000054166">
    <property type="component" value="Unassembled WGS sequence"/>
</dbReference>
<keyword evidence="3" id="KW-1185">Reference proteome</keyword>
<feature type="compositionally biased region" description="Polar residues" evidence="1">
    <location>
        <begin position="311"/>
        <end position="335"/>
    </location>
</feature>
<dbReference type="EMBL" id="KN832981">
    <property type="protein sequence ID" value="KIM86784.1"/>
    <property type="molecule type" value="Genomic_DNA"/>
</dbReference>
<organism evidence="2 3">
    <name type="scientific">Piloderma croceum (strain F 1598)</name>
    <dbReference type="NCBI Taxonomy" id="765440"/>
    <lineage>
        <taxon>Eukaryota</taxon>
        <taxon>Fungi</taxon>
        <taxon>Dikarya</taxon>
        <taxon>Basidiomycota</taxon>
        <taxon>Agaricomycotina</taxon>
        <taxon>Agaricomycetes</taxon>
        <taxon>Agaricomycetidae</taxon>
        <taxon>Atheliales</taxon>
        <taxon>Atheliaceae</taxon>
        <taxon>Piloderma</taxon>
    </lineage>
</organism>
<feature type="region of interest" description="Disordered" evidence="1">
    <location>
        <begin position="245"/>
        <end position="340"/>
    </location>
</feature>
<proteinExistence type="predicted"/>
<feature type="compositionally biased region" description="Acidic residues" evidence="1">
    <location>
        <begin position="260"/>
        <end position="270"/>
    </location>
</feature>
<evidence type="ECO:0000313" key="2">
    <source>
        <dbReference type="EMBL" id="KIM86784.1"/>
    </source>
</evidence>
<reference evidence="2 3" key="1">
    <citation type="submission" date="2014-04" db="EMBL/GenBank/DDBJ databases">
        <authorList>
            <consortium name="DOE Joint Genome Institute"/>
            <person name="Kuo A."/>
            <person name="Tarkka M."/>
            <person name="Buscot F."/>
            <person name="Kohler A."/>
            <person name="Nagy L.G."/>
            <person name="Floudas D."/>
            <person name="Copeland A."/>
            <person name="Barry K.W."/>
            <person name="Cichocki N."/>
            <person name="Veneault-Fourrey C."/>
            <person name="LaButti K."/>
            <person name="Lindquist E.A."/>
            <person name="Lipzen A."/>
            <person name="Lundell T."/>
            <person name="Morin E."/>
            <person name="Murat C."/>
            <person name="Sun H."/>
            <person name="Tunlid A."/>
            <person name="Henrissat B."/>
            <person name="Grigoriev I.V."/>
            <person name="Hibbett D.S."/>
            <person name="Martin F."/>
            <person name="Nordberg H.P."/>
            <person name="Cantor M.N."/>
            <person name="Hua S.X."/>
        </authorList>
    </citation>
    <scope>NUCLEOTIDE SEQUENCE [LARGE SCALE GENOMIC DNA]</scope>
    <source>
        <strain evidence="2 3">F 1598</strain>
    </source>
</reference>